<gene>
    <name evidence="5" type="primary">orr</name>
    <name evidence="5" type="ORF">PDESU_03816</name>
</gene>
<dbReference type="RefSeq" id="WP_136080817.1">
    <property type="nucleotide sequence ID" value="NZ_CAAHFG010000002.1"/>
</dbReference>
<keyword evidence="3" id="KW-0413">Isomerase</keyword>
<evidence type="ECO:0000256" key="3">
    <source>
        <dbReference type="ARBA" id="ARBA00023235"/>
    </source>
</evidence>
<proteinExistence type="predicted"/>
<dbReference type="GO" id="GO:0005829">
    <property type="term" value="C:cytosol"/>
    <property type="evidence" value="ECO:0007669"/>
    <property type="project" value="TreeGrafter"/>
</dbReference>
<evidence type="ECO:0000256" key="2">
    <source>
        <dbReference type="ARBA" id="ARBA00022898"/>
    </source>
</evidence>
<dbReference type="InterPro" id="IPR001608">
    <property type="entry name" value="Ala_racemase_N"/>
</dbReference>
<reference evidence="5 6" key="1">
    <citation type="submission" date="2019-04" db="EMBL/GenBank/DDBJ databases">
        <authorList>
            <person name="Van Vliet M D."/>
        </authorList>
    </citation>
    <scope>NUCLEOTIDE SEQUENCE [LARGE SCALE GENOMIC DNA]</scope>
    <source>
        <strain evidence="5 6">F1</strain>
    </source>
</reference>
<organism evidence="5 6">
    <name type="scientific">Pontiella desulfatans</name>
    <dbReference type="NCBI Taxonomy" id="2750659"/>
    <lineage>
        <taxon>Bacteria</taxon>
        <taxon>Pseudomonadati</taxon>
        <taxon>Kiritimatiellota</taxon>
        <taxon>Kiritimatiellia</taxon>
        <taxon>Kiritimatiellales</taxon>
        <taxon>Pontiellaceae</taxon>
        <taxon>Pontiella</taxon>
    </lineage>
</organism>
<dbReference type="GO" id="GO:0008784">
    <property type="term" value="F:alanine racemase activity"/>
    <property type="evidence" value="ECO:0007669"/>
    <property type="project" value="TreeGrafter"/>
</dbReference>
<comment type="cofactor">
    <cofactor evidence="1">
        <name>pyridoxal 5'-phosphate</name>
        <dbReference type="ChEBI" id="CHEBI:597326"/>
    </cofactor>
</comment>
<dbReference type="Pfam" id="PF01168">
    <property type="entry name" value="Ala_racemase_N"/>
    <property type="match status" value="1"/>
</dbReference>
<dbReference type="Gene3D" id="3.20.20.10">
    <property type="entry name" value="Alanine racemase"/>
    <property type="match status" value="1"/>
</dbReference>
<dbReference type="EMBL" id="CAAHFG010000002">
    <property type="protein sequence ID" value="VGO15234.1"/>
    <property type="molecule type" value="Genomic_DNA"/>
</dbReference>
<evidence type="ECO:0000313" key="5">
    <source>
        <dbReference type="EMBL" id="VGO15234.1"/>
    </source>
</evidence>
<evidence type="ECO:0000256" key="1">
    <source>
        <dbReference type="ARBA" id="ARBA00001933"/>
    </source>
</evidence>
<dbReference type="Proteomes" id="UP000366872">
    <property type="component" value="Unassembled WGS sequence"/>
</dbReference>
<dbReference type="PANTHER" id="PTHR30511:SF3">
    <property type="entry name" value="LYSINE RACEMASE"/>
    <property type="match status" value="1"/>
</dbReference>
<dbReference type="SUPFAM" id="SSF51419">
    <property type="entry name" value="PLP-binding barrel"/>
    <property type="match status" value="1"/>
</dbReference>
<dbReference type="InterPro" id="IPR029066">
    <property type="entry name" value="PLP-binding_barrel"/>
</dbReference>
<name>A0A6C2U732_PONDE</name>
<dbReference type="GO" id="GO:0030170">
    <property type="term" value="F:pyridoxal phosphate binding"/>
    <property type="evidence" value="ECO:0007669"/>
    <property type="project" value="TreeGrafter"/>
</dbReference>
<evidence type="ECO:0000313" key="6">
    <source>
        <dbReference type="Proteomes" id="UP000366872"/>
    </source>
</evidence>
<dbReference type="InterPro" id="IPR000821">
    <property type="entry name" value="Ala_racemase"/>
</dbReference>
<sequence length="377" mass="40726">MIAPRLEIDLEKIKVNARTLVKRLALQGISVTAVMKATLGAPEIANALRQAGVKTLGDARIENIVKMRHRGVPGPMAMIRSPMISQAARVVKYAELSFNTELEVIRMLSAAAQIAKRMHGIVLMVELGDLREGILPKDLHGMVREILRLPNIALKGIGTNLACRSGVSPDAVNMRELSALADSIESTFGFPLEIISGGNSANLAWALSGANTGRINNLRLGESILLGCDPLQRQPISGLHTDAITLVAEVIESKVKPSQPWGTIAQNAFGAPSTPKTHGHIQQAILAIGRQDIDPLGLEPPQDVEILEASSDHLVVKTGRYAYPVGSEIAFRLNYSALLRAMTSPFVSKLWVNRTPILQSPPTLTKKPRLVSSLQEK</sequence>
<dbReference type="CDD" id="cd06815">
    <property type="entry name" value="PLPDE_III_AR_like_1"/>
    <property type="match status" value="1"/>
</dbReference>
<protein>
    <submittedName>
        <fullName evidence="5">Ornithine racemase</fullName>
    </submittedName>
</protein>
<feature type="domain" description="Alanine racemase N-terminal" evidence="4">
    <location>
        <begin position="8"/>
        <end position="223"/>
    </location>
</feature>
<keyword evidence="2" id="KW-0663">Pyridoxal phosphate</keyword>
<dbReference type="AlphaFoldDB" id="A0A6C2U732"/>
<keyword evidence="6" id="KW-1185">Reference proteome</keyword>
<evidence type="ECO:0000259" key="4">
    <source>
        <dbReference type="Pfam" id="PF01168"/>
    </source>
</evidence>
<accession>A0A6C2U732</accession>
<dbReference type="PANTHER" id="PTHR30511">
    <property type="entry name" value="ALANINE RACEMASE"/>
    <property type="match status" value="1"/>
</dbReference>